<comment type="similarity">
    <text evidence="1 6">Belongs to the glycosyl hydrolase 17 family.</text>
</comment>
<reference evidence="10 11" key="2">
    <citation type="journal article" date="2017" name="Genome Biol.">
        <title>New reference genome sequences of hot pepper reveal the massive evolution of plant disease-resistance genes by retroduplication.</title>
        <authorList>
            <person name="Kim S."/>
            <person name="Park J."/>
            <person name="Yeom S.I."/>
            <person name="Kim Y.M."/>
            <person name="Seo E."/>
            <person name="Kim K.T."/>
            <person name="Kim M.S."/>
            <person name="Lee J.M."/>
            <person name="Cheong K."/>
            <person name="Shin H.S."/>
            <person name="Kim S.B."/>
            <person name="Han K."/>
            <person name="Lee J."/>
            <person name="Park M."/>
            <person name="Lee H.A."/>
            <person name="Lee H.Y."/>
            <person name="Lee Y."/>
            <person name="Oh S."/>
            <person name="Lee J.H."/>
            <person name="Choi E."/>
            <person name="Choi E."/>
            <person name="Lee S.E."/>
            <person name="Jeon J."/>
            <person name="Kim H."/>
            <person name="Choi G."/>
            <person name="Song H."/>
            <person name="Lee J."/>
            <person name="Lee S.C."/>
            <person name="Kwon J.K."/>
            <person name="Lee H.Y."/>
            <person name="Koo N."/>
            <person name="Hong Y."/>
            <person name="Kim R.W."/>
            <person name="Kang W.H."/>
            <person name="Huh J.H."/>
            <person name="Kang B.C."/>
            <person name="Yang T.J."/>
            <person name="Lee Y.H."/>
            <person name="Bennetzen J.L."/>
            <person name="Choi D."/>
        </authorList>
    </citation>
    <scope>NUCLEOTIDE SEQUENCE [LARGE SCALE GENOMIC DNA]</scope>
    <source>
        <strain evidence="11">cv. CM334</strain>
    </source>
</reference>
<feature type="signal peptide" evidence="8">
    <location>
        <begin position="1"/>
        <end position="20"/>
    </location>
</feature>
<dbReference type="SMART" id="SM00768">
    <property type="entry name" value="X8"/>
    <property type="match status" value="1"/>
</dbReference>
<dbReference type="OMA" id="QDRDEYP"/>
<organism evidence="10 11">
    <name type="scientific">Capsicum annuum</name>
    <name type="common">Capsicum pepper</name>
    <dbReference type="NCBI Taxonomy" id="4072"/>
    <lineage>
        <taxon>Eukaryota</taxon>
        <taxon>Viridiplantae</taxon>
        <taxon>Streptophyta</taxon>
        <taxon>Embryophyta</taxon>
        <taxon>Tracheophyta</taxon>
        <taxon>Spermatophyta</taxon>
        <taxon>Magnoliopsida</taxon>
        <taxon>eudicotyledons</taxon>
        <taxon>Gunneridae</taxon>
        <taxon>Pentapetalae</taxon>
        <taxon>asterids</taxon>
        <taxon>lamiids</taxon>
        <taxon>Solanales</taxon>
        <taxon>Solanaceae</taxon>
        <taxon>Solanoideae</taxon>
        <taxon>Capsiceae</taxon>
        <taxon>Capsicum</taxon>
    </lineage>
</organism>
<evidence type="ECO:0000259" key="9">
    <source>
        <dbReference type="SMART" id="SM00768"/>
    </source>
</evidence>
<dbReference type="STRING" id="4072.A0A2G2ZFS5"/>
<keyword evidence="11" id="KW-1185">Reference proteome</keyword>
<name>A0A2G2ZFS5_CAPAN</name>
<evidence type="ECO:0000256" key="5">
    <source>
        <dbReference type="ARBA" id="ARBA00023295"/>
    </source>
</evidence>
<evidence type="ECO:0000256" key="8">
    <source>
        <dbReference type="SAM" id="SignalP"/>
    </source>
</evidence>
<dbReference type="InterPro" id="IPR017853">
    <property type="entry name" value="GH"/>
</dbReference>
<dbReference type="GO" id="GO:0005975">
    <property type="term" value="P:carbohydrate metabolic process"/>
    <property type="evidence" value="ECO:0007669"/>
    <property type="project" value="InterPro"/>
</dbReference>
<dbReference type="Proteomes" id="UP000222542">
    <property type="component" value="Unassembled WGS sequence"/>
</dbReference>
<dbReference type="AlphaFoldDB" id="A0A2G2ZFS5"/>
<dbReference type="GO" id="GO:0005886">
    <property type="term" value="C:plasma membrane"/>
    <property type="evidence" value="ECO:0000318"/>
    <property type="project" value="GO_Central"/>
</dbReference>
<dbReference type="EMBL" id="AYRZ02000005">
    <property type="protein sequence ID" value="PHT80838.1"/>
    <property type="molecule type" value="Genomic_DNA"/>
</dbReference>
<evidence type="ECO:0000313" key="11">
    <source>
        <dbReference type="Proteomes" id="UP000222542"/>
    </source>
</evidence>
<protein>
    <recommendedName>
        <fullName evidence="9">X8 domain-containing protein</fullName>
    </recommendedName>
</protein>
<dbReference type="Pfam" id="PF00332">
    <property type="entry name" value="Glyco_hydro_17"/>
    <property type="match status" value="1"/>
</dbReference>
<dbReference type="Gene3D" id="1.20.58.1040">
    <property type="match status" value="1"/>
</dbReference>
<dbReference type="Gene3D" id="3.20.20.80">
    <property type="entry name" value="Glycosidases"/>
    <property type="match status" value="1"/>
</dbReference>
<dbReference type="Gramene" id="PHT80838">
    <property type="protein sequence ID" value="PHT80838"/>
    <property type="gene ID" value="T459_13853"/>
</dbReference>
<evidence type="ECO:0000313" key="10">
    <source>
        <dbReference type="EMBL" id="PHT80838.1"/>
    </source>
</evidence>
<proteinExistence type="inferred from homology"/>
<dbReference type="GO" id="GO:0004553">
    <property type="term" value="F:hydrolase activity, hydrolyzing O-glycosyl compounds"/>
    <property type="evidence" value="ECO:0007669"/>
    <property type="project" value="InterPro"/>
</dbReference>
<dbReference type="SMR" id="A0A2G2ZFS5"/>
<dbReference type="InterPro" id="IPR044965">
    <property type="entry name" value="Glyco_hydro_17_plant"/>
</dbReference>
<accession>A0A2G2ZFS5</accession>
<evidence type="ECO:0000256" key="4">
    <source>
        <dbReference type="ARBA" id="ARBA00023157"/>
    </source>
</evidence>
<dbReference type="Pfam" id="PF07983">
    <property type="entry name" value="X8"/>
    <property type="match status" value="1"/>
</dbReference>
<sequence length="464" mass="51870">MRLTIGIILVVLLMTSCVNSYVGITYGRQQSQQLVPSMVVDMLLQNKISAVRFMTSASDIIQIFAATNISTTIRLTNRMTNNINKKHLAVAWLNEKIKVPANKGVKIVGLAVGAEPFSNTFLNDIPKFDAVASISLMREVLDEMDFRHVITTTAHGVDVFNVSKVPSETGFRDDVKGVMLKLLEFYNKTGAPFVVNMFPLHIVRDVLNCPIEFTFFDNMSNLTITDGNATYTNAVELIYDSVVSAITNAGYSTMKIVIGEIGWPTDGYPYANIKNAERFYKGLLKFIASEKGTPLRPGSIDIYLHSLSDENKFGRMYGAFQRHWGIYEADGNPKYKIDFTLQDRDEYPYKAKGIVSMPRRWCMFNGDTSNLELVRKNFNFACGITDCTPLEEGGSCGGLSEESKFSYAFNGCYQRQRQVKQACDFDGLGIITTENPSQDKCEFAVEVLALEDHLTANTEILLKV</sequence>
<evidence type="ECO:0000256" key="6">
    <source>
        <dbReference type="RuleBase" id="RU004335"/>
    </source>
</evidence>
<dbReference type="InterPro" id="IPR012946">
    <property type="entry name" value="X8"/>
</dbReference>
<dbReference type="SUPFAM" id="SSF51445">
    <property type="entry name" value="(Trans)glycosidases"/>
    <property type="match status" value="1"/>
</dbReference>
<dbReference type="PROSITE" id="PS51257">
    <property type="entry name" value="PROKAR_LIPOPROTEIN"/>
    <property type="match status" value="1"/>
</dbReference>
<evidence type="ECO:0000256" key="2">
    <source>
        <dbReference type="ARBA" id="ARBA00022729"/>
    </source>
</evidence>
<feature type="chain" id="PRO_5013888515" description="X8 domain-containing protein" evidence="8">
    <location>
        <begin position="21"/>
        <end position="464"/>
    </location>
</feature>
<keyword evidence="2 8" id="KW-0732">Signal</keyword>
<keyword evidence="4" id="KW-1015">Disulfide bond</keyword>
<evidence type="ECO:0000256" key="3">
    <source>
        <dbReference type="ARBA" id="ARBA00022801"/>
    </source>
</evidence>
<dbReference type="InterPro" id="IPR000490">
    <property type="entry name" value="Glyco_hydro_17"/>
</dbReference>
<evidence type="ECO:0000256" key="1">
    <source>
        <dbReference type="ARBA" id="ARBA00008773"/>
    </source>
</evidence>
<keyword evidence="5 7" id="KW-0326">Glycosidase</keyword>
<dbReference type="PANTHER" id="PTHR32227">
    <property type="entry name" value="GLUCAN ENDO-1,3-BETA-GLUCOSIDASE BG1-RELATED-RELATED"/>
    <property type="match status" value="1"/>
</dbReference>
<gene>
    <name evidence="10" type="ORF">T459_13853</name>
</gene>
<keyword evidence="3 7" id="KW-0378">Hydrolase</keyword>
<feature type="domain" description="X8" evidence="9">
    <location>
        <begin position="360"/>
        <end position="443"/>
    </location>
</feature>
<dbReference type="PROSITE" id="PS00587">
    <property type="entry name" value="GLYCOSYL_HYDROL_F17"/>
    <property type="match status" value="1"/>
</dbReference>
<comment type="caution">
    <text evidence="10">The sequence shown here is derived from an EMBL/GenBank/DDBJ whole genome shotgun (WGS) entry which is preliminary data.</text>
</comment>
<dbReference type="OrthoDB" id="941679at2759"/>
<evidence type="ECO:0000256" key="7">
    <source>
        <dbReference type="RuleBase" id="RU004336"/>
    </source>
</evidence>
<reference evidence="10 11" key="1">
    <citation type="journal article" date="2014" name="Nat. Genet.">
        <title>Genome sequence of the hot pepper provides insights into the evolution of pungency in Capsicum species.</title>
        <authorList>
            <person name="Kim S."/>
            <person name="Park M."/>
            <person name="Yeom S.I."/>
            <person name="Kim Y.M."/>
            <person name="Lee J.M."/>
            <person name="Lee H.A."/>
            <person name="Seo E."/>
            <person name="Choi J."/>
            <person name="Cheong K."/>
            <person name="Kim K.T."/>
            <person name="Jung K."/>
            <person name="Lee G.W."/>
            <person name="Oh S.K."/>
            <person name="Bae C."/>
            <person name="Kim S.B."/>
            <person name="Lee H.Y."/>
            <person name="Kim S.Y."/>
            <person name="Kim M.S."/>
            <person name="Kang B.C."/>
            <person name="Jo Y.D."/>
            <person name="Yang H.B."/>
            <person name="Jeong H.J."/>
            <person name="Kang W.H."/>
            <person name="Kwon J.K."/>
            <person name="Shin C."/>
            <person name="Lim J.Y."/>
            <person name="Park J.H."/>
            <person name="Huh J.H."/>
            <person name="Kim J.S."/>
            <person name="Kim B.D."/>
            <person name="Cohen O."/>
            <person name="Paran I."/>
            <person name="Suh M.C."/>
            <person name="Lee S.B."/>
            <person name="Kim Y.K."/>
            <person name="Shin Y."/>
            <person name="Noh S.J."/>
            <person name="Park J."/>
            <person name="Seo Y.S."/>
            <person name="Kwon S.Y."/>
            <person name="Kim H.A."/>
            <person name="Park J.M."/>
            <person name="Kim H.J."/>
            <person name="Choi S.B."/>
            <person name="Bosland P.W."/>
            <person name="Reeves G."/>
            <person name="Jo S.H."/>
            <person name="Lee B.W."/>
            <person name="Cho H.T."/>
            <person name="Choi H.S."/>
            <person name="Lee M.S."/>
            <person name="Yu Y."/>
            <person name="Do Choi Y."/>
            <person name="Park B.S."/>
            <person name="van Deynze A."/>
            <person name="Ashrafi H."/>
            <person name="Hill T."/>
            <person name="Kim W.T."/>
            <person name="Pai H.S."/>
            <person name="Ahn H.K."/>
            <person name="Yeam I."/>
            <person name="Giovannoni J.J."/>
            <person name="Rose J.K."/>
            <person name="Sorensen I."/>
            <person name="Lee S.J."/>
            <person name="Kim R.W."/>
            <person name="Choi I.Y."/>
            <person name="Choi B.S."/>
            <person name="Lim J.S."/>
            <person name="Lee Y.H."/>
            <person name="Choi D."/>
        </authorList>
    </citation>
    <scope>NUCLEOTIDE SEQUENCE [LARGE SCALE GENOMIC DNA]</scope>
    <source>
        <strain evidence="11">cv. CM334</strain>
    </source>
</reference>